<accession>A0A1H9N806</accession>
<dbReference type="OrthoDB" id="1095434at2"/>
<proteinExistence type="predicted"/>
<dbReference type="RefSeq" id="WP_074998154.1">
    <property type="nucleotide sequence ID" value="NZ_FOGO01000001.1"/>
</dbReference>
<keyword evidence="2" id="KW-1185">Reference proteome</keyword>
<dbReference type="Proteomes" id="UP000182841">
    <property type="component" value="Unassembled WGS sequence"/>
</dbReference>
<protein>
    <submittedName>
        <fullName evidence="1">Endo-alpha-N-acetylgalactosaminidase</fullName>
    </submittedName>
</protein>
<evidence type="ECO:0000313" key="2">
    <source>
        <dbReference type="Proteomes" id="UP000182841"/>
    </source>
</evidence>
<gene>
    <name evidence="1" type="ORF">SAMN05421870_101171</name>
</gene>
<organism evidence="1 2">
    <name type="scientific">Streptomyces qinglanensis</name>
    <dbReference type="NCBI Taxonomy" id="943816"/>
    <lineage>
        <taxon>Bacteria</taxon>
        <taxon>Bacillati</taxon>
        <taxon>Actinomycetota</taxon>
        <taxon>Actinomycetes</taxon>
        <taxon>Kitasatosporales</taxon>
        <taxon>Streptomycetaceae</taxon>
        <taxon>Streptomyces</taxon>
    </lineage>
</organism>
<dbReference type="EMBL" id="FOGO01000001">
    <property type="protein sequence ID" value="SER31941.1"/>
    <property type="molecule type" value="Genomic_DNA"/>
</dbReference>
<reference evidence="2" key="1">
    <citation type="submission" date="2016-10" db="EMBL/GenBank/DDBJ databases">
        <authorList>
            <person name="Varghese N."/>
            <person name="Submissions S."/>
        </authorList>
    </citation>
    <scope>NUCLEOTIDE SEQUENCE [LARGE SCALE GENOMIC DNA]</scope>
    <source>
        <strain evidence="2">CGMCC 4.6825</strain>
    </source>
</reference>
<sequence>MANGEVHTGRTGQVTRVTCADAPAARELRRTPLPAATEPASHSYRFTAPDEGGAWVGLRKVGDDGKAEYVLDTFTVTEVTG</sequence>
<dbReference type="AlphaFoldDB" id="A0A1H9N806"/>
<name>A0A1H9N806_9ACTN</name>
<evidence type="ECO:0000313" key="1">
    <source>
        <dbReference type="EMBL" id="SER31941.1"/>
    </source>
</evidence>